<proteinExistence type="predicted"/>
<evidence type="ECO:0000313" key="1">
    <source>
        <dbReference type="EMBL" id="VDN22715.1"/>
    </source>
</evidence>
<protein>
    <submittedName>
        <fullName evidence="1 3">Uncharacterized protein</fullName>
    </submittedName>
</protein>
<dbReference type="Proteomes" id="UP000271098">
    <property type="component" value="Unassembled WGS sequence"/>
</dbReference>
<accession>A0A183DY58</accession>
<name>A0A183DY58_9BILA</name>
<reference evidence="3" key="1">
    <citation type="submission" date="2016-06" db="UniProtKB">
        <authorList>
            <consortium name="WormBaseParasite"/>
        </authorList>
    </citation>
    <scope>IDENTIFICATION</scope>
</reference>
<sequence>MKSGALRRTVQYIGRQLKNPRKKINDDHQHPIPTGDFVCTNYLELPPGIQIQGSCFLPPDFPFQDGFEAVDNLNSTPVLQSLGVLNQALPCLFPDPFLGHSIQTISIEDTVRAYETYFSPPSVTSSIGPSSPYTTPSIRARITPWNLAASSCTSQLRRKPETSADV</sequence>
<organism evidence="3">
    <name type="scientific">Gongylonema pulchrum</name>
    <dbReference type="NCBI Taxonomy" id="637853"/>
    <lineage>
        <taxon>Eukaryota</taxon>
        <taxon>Metazoa</taxon>
        <taxon>Ecdysozoa</taxon>
        <taxon>Nematoda</taxon>
        <taxon>Chromadorea</taxon>
        <taxon>Rhabditida</taxon>
        <taxon>Spirurina</taxon>
        <taxon>Spiruromorpha</taxon>
        <taxon>Spiruroidea</taxon>
        <taxon>Gongylonematidae</taxon>
        <taxon>Gongylonema</taxon>
    </lineage>
</organism>
<evidence type="ECO:0000313" key="3">
    <source>
        <dbReference type="WBParaSite" id="GPUH_0001366401-mRNA-1"/>
    </source>
</evidence>
<evidence type="ECO:0000313" key="2">
    <source>
        <dbReference type="Proteomes" id="UP000271098"/>
    </source>
</evidence>
<dbReference type="WBParaSite" id="GPUH_0001366401-mRNA-1">
    <property type="protein sequence ID" value="GPUH_0001366401-mRNA-1"/>
    <property type="gene ID" value="GPUH_0001366401"/>
</dbReference>
<reference evidence="1 2" key="2">
    <citation type="submission" date="2018-11" db="EMBL/GenBank/DDBJ databases">
        <authorList>
            <consortium name="Pathogen Informatics"/>
        </authorList>
    </citation>
    <scope>NUCLEOTIDE SEQUENCE [LARGE SCALE GENOMIC DNA]</scope>
</reference>
<dbReference type="EMBL" id="UYRT01080421">
    <property type="protein sequence ID" value="VDN22715.1"/>
    <property type="molecule type" value="Genomic_DNA"/>
</dbReference>
<keyword evidence="2" id="KW-1185">Reference proteome</keyword>
<dbReference type="AlphaFoldDB" id="A0A183DY58"/>
<gene>
    <name evidence="1" type="ORF">GPUH_LOCUS13648</name>
</gene>